<dbReference type="PANTHER" id="PTHR46825">
    <property type="entry name" value="D-ALANYL-D-ALANINE-CARBOXYPEPTIDASE/ENDOPEPTIDASE AMPH"/>
    <property type="match status" value="1"/>
</dbReference>
<dbReference type="OrthoDB" id="5946976at2759"/>
<accession>A0A8H4NRM2</accession>
<dbReference type="Pfam" id="PF00144">
    <property type="entry name" value="Beta-lactamase"/>
    <property type="match status" value="1"/>
</dbReference>
<evidence type="ECO:0000259" key="2">
    <source>
        <dbReference type="Pfam" id="PF00144"/>
    </source>
</evidence>
<dbReference type="AlphaFoldDB" id="A0A8H4NRM2"/>
<dbReference type="Gene3D" id="3.40.710.10">
    <property type="entry name" value="DD-peptidase/beta-lactamase superfamily"/>
    <property type="match status" value="1"/>
</dbReference>
<organism evidence="3 4">
    <name type="scientific">Fusarium austroafricanum</name>
    <dbReference type="NCBI Taxonomy" id="2364996"/>
    <lineage>
        <taxon>Eukaryota</taxon>
        <taxon>Fungi</taxon>
        <taxon>Dikarya</taxon>
        <taxon>Ascomycota</taxon>
        <taxon>Pezizomycotina</taxon>
        <taxon>Sordariomycetes</taxon>
        <taxon>Hypocreomycetidae</taxon>
        <taxon>Hypocreales</taxon>
        <taxon>Nectriaceae</taxon>
        <taxon>Fusarium</taxon>
        <taxon>Fusarium concolor species complex</taxon>
    </lineage>
</organism>
<keyword evidence="4" id="KW-1185">Reference proteome</keyword>
<gene>
    <name evidence="3" type="ORF">F53441_11679</name>
</gene>
<evidence type="ECO:0000313" key="3">
    <source>
        <dbReference type="EMBL" id="KAF4442638.1"/>
    </source>
</evidence>
<dbReference type="InterPro" id="IPR012338">
    <property type="entry name" value="Beta-lactam/transpept-like"/>
</dbReference>
<comment type="similarity">
    <text evidence="1">Belongs to the peptidase S12 family.</text>
</comment>
<protein>
    <submittedName>
        <fullName evidence="3">Penicillin-binding protein</fullName>
    </submittedName>
</protein>
<name>A0A8H4NRM2_9HYPO</name>
<sequence length="220" mass="23566">MRNAAPDESQNALSTIRVVAPRNATSTVLEDRLNKTNDVVGQICSLPGVPGTSIGVVNNGNVVHTFNYGKSDEAADIDMTSDTILGVGSVTKSFIAAGLSNLVDQGKVSWNTPVKQVLPEFEQINPFVEESLTISGILSHQSGLVGFGDMNMAFQGDGDMLLPKLSLFGLVKNFPAQFPLRPGWSYFVWGYALAGEVIQRLSAIHIREATMLQTGPDLAD</sequence>
<dbReference type="PANTHER" id="PTHR46825:SF14">
    <property type="entry name" value="BETA-LACTAMASE-RELATED DOMAIN-CONTAINING PROTEIN"/>
    <property type="match status" value="1"/>
</dbReference>
<dbReference type="SUPFAM" id="SSF56601">
    <property type="entry name" value="beta-lactamase/transpeptidase-like"/>
    <property type="match status" value="1"/>
</dbReference>
<evidence type="ECO:0000313" key="4">
    <source>
        <dbReference type="Proteomes" id="UP000605986"/>
    </source>
</evidence>
<dbReference type="Proteomes" id="UP000605986">
    <property type="component" value="Unassembled WGS sequence"/>
</dbReference>
<evidence type="ECO:0000256" key="1">
    <source>
        <dbReference type="ARBA" id="ARBA00038215"/>
    </source>
</evidence>
<reference evidence="3" key="1">
    <citation type="submission" date="2020-01" db="EMBL/GenBank/DDBJ databases">
        <title>Identification and distribution of gene clusters putatively required for synthesis of sphingolipid metabolism inhibitors in phylogenetically diverse species of the filamentous fungus Fusarium.</title>
        <authorList>
            <person name="Kim H.-S."/>
            <person name="Busman M."/>
            <person name="Brown D.W."/>
            <person name="Divon H."/>
            <person name="Uhlig S."/>
            <person name="Proctor R.H."/>
        </authorList>
    </citation>
    <scope>NUCLEOTIDE SEQUENCE</scope>
    <source>
        <strain evidence="3">NRRL 53441</strain>
    </source>
</reference>
<dbReference type="InterPro" id="IPR001466">
    <property type="entry name" value="Beta-lactam-related"/>
</dbReference>
<feature type="domain" description="Beta-lactamase-related" evidence="2">
    <location>
        <begin position="48"/>
        <end position="202"/>
    </location>
</feature>
<comment type="caution">
    <text evidence="3">The sequence shown here is derived from an EMBL/GenBank/DDBJ whole genome shotgun (WGS) entry which is preliminary data.</text>
</comment>
<dbReference type="EMBL" id="JAADJG010000590">
    <property type="protein sequence ID" value="KAF4442638.1"/>
    <property type="molecule type" value="Genomic_DNA"/>
</dbReference>
<proteinExistence type="inferred from homology"/>
<dbReference type="InterPro" id="IPR050491">
    <property type="entry name" value="AmpC-like"/>
</dbReference>